<dbReference type="Proteomes" id="UP001401887">
    <property type="component" value="Unassembled WGS sequence"/>
</dbReference>
<evidence type="ECO:0000256" key="1">
    <source>
        <dbReference type="SAM" id="MobiDB-lite"/>
    </source>
</evidence>
<keyword evidence="3" id="KW-1185">Reference proteome</keyword>
<feature type="compositionally biased region" description="Basic residues" evidence="1">
    <location>
        <begin position="136"/>
        <end position="147"/>
    </location>
</feature>
<dbReference type="RefSeq" id="WP_345466833.1">
    <property type="nucleotide sequence ID" value="NZ_BAABRP010000016.1"/>
</dbReference>
<gene>
    <name evidence="2" type="ORF">Dcar01_03060</name>
</gene>
<proteinExistence type="predicted"/>
<evidence type="ECO:0000313" key="2">
    <source>
        <dbReference type="EMBL" id="GAA5514305.1"/>
    </source>
</evidence>
<protein>
    <submittedName>
        <fullName evidence="2">Uncharacterized protein</fullName>
    </submittedName>
</protein>
<evidence type="ECO:0000313" key="3">
    <source>
        <dbReference type="Proteomes" id="UP001401887"/>
    </source>
</evidence>
<comment type="caution">
    <text evidence="2">The sequence shown here is derived from an EMBL/GenBank/DDBJ whole genome shotgun (WGS) entry which is preliminary data.</text>
</comment>
<dbReference type="EMBL" id="BAABRP010000016">
    <property type="protein sequence ID" value="GAA5514305.1"/>
    <property type="molecule type" value="Genomic_DNA"/>
</dbReference>
<feature type="region of interest" description="Disordered" evidence="1">
    <location>
        <begin position="82"/>
        <end position="102"/>
    </location>
</feature>
<sequence>MTYKKLSEQMHELGNPQRSDAFVKMFREAVREGKFDATYLPERFTMPKQFSRRGEEGNYQRDTKDMLFEVTPAFEKWFEQTNTELAAPSRRSGSPKPTAENIEAGLVDFKALAEETRRKMQASYQKGQALGQSRARTTKSKTTKSRK</sequence>
<accession>A0ABP9WAD0</accession>
<organism evidence="2 3">
    <name type="scientific">Deinococcus carri</name>
    <dbReference type="NCBI Taxonomy" id="1211323"/>
    <lineage>
        <taxon>Bacteria</taxon>
        <taxon>Thermotogati</taxon>
        <taxon>Deinococcota</taxon>
        <taxon>Deinococci</taxon>
        <taxon>Deinococcales</taxon>
        <taxon>Deinococcaceae</taxon>
        <taxon>Deinococcus</taxon>
    </lineage>
</organism>
<feature type="region of interest" description="Disordered" evidence="1">
    <location>
        <begin position="117"/>
        <end position="147"/>
    </location>
</feature>
<name>A0ABP9WAD0_9DEIO</name>
<reference evidence="2 3" key="1">
    <citation type="submission" date="2024-02" db="EMBL/GenBank/DDBJ databases">
        <title>Deinococcus carri NBRC 110142.</title>
        <authorList>
            <person name="Ichikawa N."/>
            <person name="Katano-Makiyama Y."/>
            <person name="Hidaka K."/>
        </authorList>
    </citation>
    <scope>NUCLEOTIDE SEQUENCE [LARGE SCALE GENOMIC DNA]</scope>
    <source>
        <strain evidence="2 3">NBRC 110142</strain>
    </source>
</reference>